<name>A0A0G1HP50_9BACT</name>
<proteinExistence type="predicted"/>
<organism evidence="1 2">
    <name type="scientific">Candidatus Collierbacteria bacterium GW2011_GWC2_44_18</name>
    <dbReference type="NCBI Taxonomy" id="1618392"/>
    <lineage>
        <taxon>Bacteria</taxon>
        <taxon>Candidatus Collieribacteriota</taxon>
    </lineage>
</organism>
<evidence type="ECO:0000313" key="2">
    <source>
        <dbReference type="Proteomes" id="UP000034172"/>
    </source>
</evidence>
<sequence length="98" mass="11636">MVAKFKETFEEMVTKYEKEFDGFQELHDKYELDPRKWQAEFNSEGAKIMEIIRTYENKLCGHMENTQNATYSANLAEKFRNEIKRYLPKLDMIGVTVG</sequence>
<dbReference type="AlphaFoldDB" id="A0A0G1HP50"/>
<dbReference type="Proteomes" id="UP000034172">
    <property type="component" value="Unassembled WGS sequence"/>
</dbReference>
<reference evidence="1 2" key="1">
    <citation type="journal article" date="2015" name="Nature">
        <title>rRNA introns, odd ribosomes, and small enigmatic genomes across a large radiation of phyla.</title>
        <authorList>
            <person name="Brown C.T."/>
            <person name="Hug L.A."/>
            <person name="Thomas B.C."/>
            <person name="Sharon I."/>
            <person name="Castelle C.J."/>
            <person name="Singh A."/>
            <person name="Wilkins M.J."/>
            <person name="Williams K.H."/>
            <person name="Banfield J.F."/>
        </authorList>
    </citation>
    <scope>NUCLEOTIDE SEQUENCE [LARGE SCALE GENOMIC DNA]</scope>
</reference>
<comment type="caution">
    <text evidence="1">The sequence shown here is derived from an EMBL/GenBank/DDBJ whole genome shotgun (WGS) entry which is preliminary data.</text>
</comment>
<gene>
    <name evidence="1" type="ORF">UW41_C0014G0005</name>
</gene>
<protein>
    <submittedName>
        <fullName evidence="1">Uncharacterized protein</fullName>
    </submittedName>
</protein>
<dbReference type="EMBL" id="LCIE01000014">
    <property type="protein sequence ID" value="KKT48961.1"/>
    <property type="molecule type" value="Genomic_DNA"/>
</dbReference>
<accession>A0A0G1HP50</accession>
<evidence type="ECO:0000313" key="1">
    <source>
        <dbReference type="EMBL" id="KKT48961.1"/>
    </source>
</evidence>